<name>A0ABP7BX29_9PSEU</name>
<gene>
    <name evidence="1" type="ORF">GCM10022267_65860</name>
</gene>
<reference evidence="2" key="1">
    <citation type="journal article" date="2019" name="Int. J. Syst. Evol. Microbiol.">
        <title>The Global Catalogue of Microorganisms (GCM) 10K type strain sequencing project: providing services to taxonomists for standard genome sequencing and annotation.</title>
        <authorList>
            <consortium name="The Broad Institute Genomics Platform"/>
            <consortium name="The Broad Institute Genome Sequencing Center for Infectious Disease"/>
            <person name="Wu L."/>
            <person name="Ma J."/>
        </authorList>
    </citation>
    <scope>NUCLEOTIDE SEQUENCE [LARGE SCALE GENOMIC DNA]</scope>
    <source>
        <strain evidence="2">JCM 17494</strain>
    </source>
</reference>
<protein>
    <submittedName>
        <fullName evidence="1">Uncharacterized protein</fullName>
    </submittedName>
</protein>
<proteinExistence type="predicted"/>
<organism evidence="1 2">
    <name type="scientific">Lentzea roselyniae</name>
    <dbReference type="NCBI Taxonomy" id="531940"/>
    <lineage>
        <taxon>Bacteria</taxon>
        <taxon>Bacillati</taxon>
        <taxon>Actinomycetota</taxon>
        <taxon>Actinomycetes</taxon>
        <taxon>Pseudonocardiales</taxon>
        <taxon>Pseudonocardiaceae</taxon>
        <taxon>Lentzea</taxon>
    </lineage>
</organism>
<dbReference type="RefSeq" id="WP_346134253.1">
    <property type="nucleotide sequence ID" value="NZ_BAABBE010000023.1"/>
</dbReference>
<accession>A0ABP7BX29</accession>
<sequence>MQEKDIVTLGEEIIERSMARPGTGLEKVGEFARDLGNALAAADENC</sequence>
<comment type="caution">
    <text evidence="1">The sequence shown here is derived from an EMBL/GenBank/DDBJ whole genome shotgun (WGS) entry which is preliminary data.</text>
</comment>
<evidence type="ECO:0000313" key="2">
    <source>
        <dbReference type="Proteomes" id="UP001500711"/>
    </source>
</evidence>
<evidence type="ECO:0000313" key="1">
    <source>
        <dbReference type="EMBL" id="GAA3669901.1"/>
    </source>
</evidence>
<dbReference type="Proteomes" id="UP001500711">
    <property type="component" value="Unassembled WGS sequence"/>
</dbReference>
<dbReference type="EMBL" id="BAABBE010000023">
    <property type="protein sequence ID" value="GAA3669901.1"/>
    <property type="molecule type" value="Genomic_DNA"/>
</dbReference>
<keyword evidence="2" id="KW-1185">Reference proteome</keyword>